<feature type="transmembrane region" description="Helical" evidence="1">
    <location>
        <begin position="6"/>
        <end position="27"/>
    </location>
</feature>
<evidence type="ECO:0000256" key="1">
    <source>
        <dbReference type="SAM" id="Phobius"/>
    </source>
</evidence>
<gene>
    <name evidence="2" type="ORF">M5W82_12210</name>
</gene>
<accession>A0ABT4EPX0</accession>
<sequence length="31" mass="3332">MTTYEALSIAIGLGTLIIAILALSYTFSQKK</sequence>
<keyword evidence="3" id="KW-1185">Reference proteome</keyword>
<reference evidence="2 3" key="1">
    <citation type="submission" date="2022-05" db="EMBL/GenBank/DDBJ databases">
        <title>Genome Sequencing of Bee-Associated Microbes.</title>
        <authorList>
            <person name="Dunlap C."/>
        </authorList>
    </citation>
    <scope>NUCLEOTIDE SEQUENCE [LARGE SCALE GENOMIC DNA]</scope>
    <source>
        <strain evidence="2 3">NRRL BD-083</strain>
    </source>
</reference>
<keyword evidence="1" id="KW-0472">Membrane</keyword>
<dbReference type="Pfam" id="PF16935">
    <property type="entry name" value="Hol_Tox"/>
    <property type="match status" value="1"/>
</dbReference>
<keyword evidence="1" id="KW-1133">Transmembrane helix</keyword>
<evidence type="ECO:0000313" key="3">
    <source>
        <dbReference type="Proteomes" id="UP001527052"/>
    </source>
</evidence>
<evidence type="ECO:0000313" key="2">
    <source>
        <dbReference type="EMBL" id="MCY9547720.1"/>
    </source>
</evidence>
<keyword evidence="1" id="KW-0812">Transmembrane</keyword>
<proteinExistence type="predicted"/>
<comment type="caution">
    <text evidence="2">The sequence shown here is derived from an EMBL/GenBank/DDBJ whole genome shotgun (WGS) entry which is preliminary data.</text>
</comment>
<dbReference type="InterPro" id="IPR031616">
    <property type="entry name" value="BsrE-like"/>
</dbReference>
<name>A0ABT4EPX0_9BACI</name>
<organism evidence="2 3">
    <name type="scientific">Lysinibacillus xylanilyticus</name>
    <dbReference type="NCBI Taxonomy" id="582475"/>
    <lineage>
        <taxon>Bacteria</taxon>
        <taxon>Bacillati</taxon>
        <taxon>Bacillota</taxon>
        <taxon>Bacilli</taxon>
        <taxon>Bacillales</taxon>
        <taxon>Bacillaceae</taxon>
        <taxon>Lysinibacillus</taxon>
    </lineage>
</organism>
<dbReference type="RefSeq" id="WP_268637676.1">
    <property type="nucleotide sequence ID" value="NZ_CP189807.1"/>
</dbReference>
<protein>
    <submittedName>
        <fullName evidence="2">Holin-like toxin</fullName>
    </submittedName>
</protein>
<dbReference type="Proteomes" id="UP001527052">
    <property type="component" value="Unassembled WGS sequence"/>
</dbReference>
<dbReference type="EMBL" id="JAMDLZ010000018">
    <property type="protein sequence ID" value="MCY9547720.1"/>
    <property type="molecule type" value="Genomic_DNA"/>
</dbReference>